<dbReference type="SUPFAM" id="SSF53098">
    <property type="entry name" value="Ribonuclease H-like"/>
    <property type="match status" value="1"/>
</dbReference>
<dbReference type="PANTHER" id="PTHR46880">
    <property type="entry name" value="RAS-ASSOCIATING DOMAIN-CONTAINING PROTEIN"/>
    <property type="match status" value="1"/>
</dbReference>
<feature type="domain" description="DUF4371" evidence="3">
    <location>
        <begin position="200"/>
        <end position="374"/>
    </location>
</feature>
<feature type="region of interest" description="Disordered" evidence="1">
    <location>
        <begin position="47"/>
        <end position="86"/>
    </location>
</feature>
<dbReference type="AlphaFoldDB" id="A0A9J7M9B6"/>
<organism evidence="5 6">
    <name type="scientific">Branchiostoma floridae</name>
    <name type="common">Florida lancelet</name>
    <name type="synonym">Amphioxus</name>
    <dbReference type="NCBI Taxonomy" id="7739"/>
    <lineage>
        <taxon>Eukaryota</taxon>
        <taxon>Metazoa</taxon>
        <taxon>Chordata</taxon>
        <taxon>Cephalochordata</taxon>
        <taxon>Leptocardii</taxon>
        <taxon>Amphioxiformes</taxon>
        <taxon>Branchiostomatidae</taxon>
        <taxon>Branchiostoma</taxon>
    </lineage>
</organism>
<evidence type="ECO:0000313" key="5">
    <source>
        <dbReference type="Proteomes" id="UP000001554"/>
    </source>
</evidence>
<proteinExistence type="predicted"/>
<dbReference type="OMA" id="VECADHI"/>
<name>A0A9J7M9B6_BRAFL</name>
<dbReference type="PANTHER" id="PTHR46880:SF5">
    <property type="entry name" value="DUF4371 DOMAIN-CONTAINING PROTEIN"/>
    <property type="match status" value="1"/>
</dbReference>
<dbReference type="Pfam" id="PF05699">
    <property type="entry name" value="Dimer_Tnp_hAT"/>
    <property type="match status" value="1"/>
</dbReference>
<dbReference type="RefSeq" id="XP_035695005.1">
    <property type="nucleotide sequence ID" value="XM_035839112.1"/>
</dbReference>
<dbReference type="OrthoDB" id="10059291at2759"/>
<evidence type="ECO:0000259" key="3">
    <source>
        <dbReference type="Pfam" id="PF14291"/>
    </source>
</evidence>
<evidence type="ECO:0000259" key="4">
    <source>
        <dbReference type="Pfam" id="PF25431"/>
    </source>
</evidence>
<protein>
    <submittedName>
        <fullName evidence="6">Zinc finger protein 862-like</fullName>
    </submittedName>
</protein>
<dbReference type="InterPro" id="IPR025398">
    <property type="entry name" value="DUF4371"/>
</dbReference>
<dbReference type="InterPro" id="IPR008906">
    <property type="entry name" value="HATC_C_dom"/>
</dbReference>
<dbReference type="Proteomes" id="UP000001554">
    <property type="component" value="Chromosome 13"/>
</dbReference>
<sequence>MSSRGTKRKKLKVCLPGQKKMTSFLGTAEAKEDGSDGEMGEIVGSVHAARTGPASVQDAPTSGAAEPTVPNQDQVAAGTSGEEQEQECSLEEQNKKRAQFLEQFKKKEKKKKNGGHLVGYQEKWETMFDWLYPVNDYTGLMCRVCKRHNMRQKNGEYIWSRIPSTSLRTDKVWDHHRSEQHKKAVALDTARIAAEVNGGIRQAMAVNVSLNREAVKAALKVVYHLAKKEIPHHTNFKDLVKFASTELGCDVFNRLNVAGNATYTSSTVVDEFLAVLGTQLEEDQLNTIKGSPFLGLMCDETVDISTTNELVLYCRCIDGHGEFQAHFMKVIALKDGKANTIKAALSQYLEQKDLSIQKVAGFGSDGAACMIGNRSGVATQLKEENARIVSIHCIAHRLALAVGQAGNKVKFIGDVFKPNLMSLFLYYYGSAVRSEGLKEIQKILQEMELKLKQPKDVRWLSHDAATDALYKSLPSVLVHLNQEMNKGVAAANGLWSWLRTYKTIATLYLLCDVLPHMSALSKCFQQKRLDLTEIHNTVDRKKDVVRKARDQPLEELRLSKLDEELGPGGRLDGLDILVSERDRQEFSSVRRQFIDNLLENLEERFPQTELLSAFGVLDPANLKTPMPGGYGWPEIEKLTAFYNEEPYPIDSHAIRDEWIAFRQHLGSYRQKTPKEMCQVLSANPTLACQYPNIASLYARMVVIPVHTADCERAFSTLKRVKTRLRSTLTTANLNHLLRISIMGPAMDSFDFDKAVARWGSLRNRRLLV</sequence>
<dbReference type="Pfam" id="PF25431">
    <property type="entry name" value="zf-C17orf113"/>
    <property type="match status" value="1"/>
</dbReference>
<dbReference type="GeneID" id="118428871"/>
<evidence type="ECO:0000259" key="2">
    <source>
        <dbReference type="Pfam" id="PF05699"/>
    </source>
</evidence>
<reference evidence="6" key="2">
    <citation type="submission" date="2025-08" db="UniProtKB">
        <authorList>
            <consortium name="RefSeq"/>
        </authorList>
    </citation>
    <scope>IDENTIFICATION</scope>
    <source>
        <strain evidence="6">S238N-H82</strain>
        <tissue evidence="6">Testes</tissue>
    </source>
</reference>
<feature type="domain" description="HAT C-terminal dimerisation" evidence="2">
    <location>
        <begin position="689"/>
        <end position="737"/>
    </location>
</feature>
<dbReference type="Pfam" id="PF14291">
    <property type="entry name" value="DUF4371"/>
    <property type="match status" value="1"/>
</dbReference>
<gene>
    <name evidence="6" type="primary">LOC118428871</name>
</gene>
<reference evidence="5" key="1">
    <citation type="journal article" date="2020" name="Nat. Ecol. Evol.">
        <title>Deeply conserved synteny resolves early events in vertebrate evolution.</title>
        <authorList>
            <person name="Simakov O."/>
            <person name="Marletaz F."/>
            <person name="Yue J.X."/>
            <person name="O'Connell B."/>
            <person name="Jenkins J."/>
            <person name="Brandt A."/>
            <person name="Calef R."/>
            <person name="Tung C.H."/>
            <person name="Huang T.K."/>
            <person name="Schmutz J."/>
            <person name="Satoh N."/>
            <person name="Yu J.K."/>
            <person name="Putnam N.H."/>
            <person name="Green R.E."/>
            <person name="Rokhsar D.S."/>
        </authorList>
    </citation>
    <scope>NUCLEOTIDE SEQUENCE [LARGE SCALE GENOMIC DNA]</scope>
    <source>
        <strain evidence="5">S238N-H82</strain>
    </source>
</reference>
<dbReference type="KEGG" id="bfo:118428871"/>
<dbReference type="GO" id="GO:0046983">
    <property type="term" value="F:protein dimerization activity"/>
    <property type="evidence" value="ECO:0007669"/>
    <property type="project" value="InterPro"/>
</dbReference>
<keyword evidence="5" id="KW-1185">Reference proteome</keyword>
<dbReference type="InterPro" id="IPR057456">
    <property type="entry name" value="Znf_C17orf113"/>
</dbReference>
<dbReference type="InterPro" id="IPR012337">
    <property type="entry name" value="RNaseH-like_sf"/>
</dbReference>
<evidence type="ECO:0000313" key="6">
    <source>
        <dbReference type="RefSeq" id="XP_035695005.1"/>
    </source>
</evidence>
<feature type="domain" description="C17orf113 probable zinc finger" evidence="4">
    <location>
        <begin position="128"/>
        <end position="191"/>
    </location>
</feature>
<evidence type="ECO:0000256" key="1">
    <source>
        <dbReference type="SAM" id="MobiDB-lite"/>
    </source>
</evidence>
<accession>A0A9J7M9B6</accession>